<dbReference type="EMBL" id="JARKIK010000091">
    <property type="protein sequence ID" value="KAK8723198.1"/>
    <property type="molecule type" value="Genomic_DNA"/>
</dbReference>
<gene>
    <name evidence="1" type="ORF">OTU49_011900</name>
</gene>
<accession>A0AAW0W186</accession>
<evidence type="ECO:0000313" key="2">
    <source>
        <dbReference type="Proteomes" id="UP001445076"/>
    </source>
</evidence>
<name>A0AAW0W186_CHEQU</name>
<protein>
    <recommendedName>
        <fullName evidence="3">CUB domain-containing protein</fullName>
    </recommendedName>
</protein>
<keyword evidence="2" id="KW-1185">Reference proteome</keyword>
<evidence type="ECO:0000313" key="1">
    <source>
        <dbReference type="EMBL" id="KAK8723198.1"/>
    </source>
</evidence>
<dbReference type="PANTHER" id="PTHR33236">
    <property type="entry name" value="INTRAFLAGELLAR TRANSPORT PROTEIN 122 FAMILY PROTEIN-RELATED"/>
    <property type="match status" value="1"/>
</dbReference>
<dbReference type="AlphaFoldDB" id="A0AAW0W186"/>
<feature type="non-terminal residue" evidence="1">
    <location>
        <position position="103"/>
    </location>
</feature>
<feature type="non-terminal residue" evidence="1">
    <location>
        <position position="1"/>
    </location>
</feature>
<evidence type="ECO:0008006" key="3">
    <source>
        <dbReference type="Google" id="ProtNLM"/>
    </source>
</evidence>
<comment type="caution">
    <text evidence="1">The sequence shown here is derived from an EMBL/GenBank/DDBJ whole genome shotgun (WGS) entry which is preliminary data.</text>
</comment>
<reference evidence="1 2" key="1">
    <citation type="journal article" date="2024" name="BMC Genomics">
        <title>Genome assembly of redclaw crayfish (Cherax quadricarinatus) provides insights into its immune adaptation and hypoxia tolerance.</title>
        <authorList>
            <person name="Liu Z."/>
            <person name="Zheng J."/>
            <person name="Li H."/>
            <person name="Fang K."/>
            <person name="Wang S."/>
            <person name="He J."/>
            <person name="Zhou D."/>
            <person name="Weng S."/>
            <person name="Chi M."/>
            <person name="Gu Z."/>
            <person name="He J."/>
            <person name="Li F."/>
            <person name="Wang M."/>
        </authorList>
    </citation>
    <scope>NUCLEOTIDE SEQUENCE [LARGE SCALE GENOMIC DNA]</scope>
    <source>
        <strain evidence="1">ZL_2023a</strain>
    </source>
</reference>
<proteinExistence type="predicted"/>
<sequence length="103" mass="11139">TDSISTLGTCMPSYQCTSTGGMSKGTCVKGLAVCCLITRTCDKSTNLNNTYFVNPSAQNTNIGACTLTINRVNSNICQMRFDFIKLDLNQPDNNGVCAYDFLT</sequence>
<dbReference type="PANTHER" id="PTHR33236:SF5">
    <property type="entry name" value="CUB DOMAIN-CONTAINING PROTEIN"/>
    <property type="match status" value="1"/>
</dbReference>
<dbReference type="Proteomes" id="UP001445076">
    <property type="component" value="Unassembled WGS sequence"/>
</dbReference>
<organism evidence="1 2">
    <name type="scientific">Cherax quadricarinatus</name>
    <name type="common">Australian red claw crayfish</name>
    <dbReference type="NCBI Taxonomy" id="27406"/>
    <lineage>
        <taxon>Eukaryota</taxon>
        <taxon>Metazoa</taxon>
        <taxon>Ecdysozoa</taxon>
        <taxon>Arthropoda</taxon>
        <taxon>Crustacea</taxon>
        <taxon>Multicrustacea</taxon>
        <taxon>Malacostraca</taxon>
        <taxon>Eumalacostraca</taxon>
        <taxon>Eucarida</taxon>
        <taxon>Decapoda</taxon>
        <taxon>Pleocyemata</taxon>
        <taxon>Astacidea</taxon>
        <taxon>Parastacoidea</taxon>
        <taxon>Parastacidae</taxon>
        <taxon>Cherax</taxon>
    </lineage>
</organism>